<dbReference type="InterPro" id="IPR051804">
    <property type="entry name" value="Carb_Metab_Reg_Kinase/Isom"/>
</dbReference>
<keyword evidence="5" id="KW-1185">Reference proteome</keyword>
<keyword evidence="1" id="KW-0479">Metal-binding</keyword>
<evidence type="ECO:0000256" key="2">
    <source>
        <dbReference type="ARBA" id="ARBA00022833"/>
    </source>
</evidence>
<organism evidence="4 5">
    <name type="scientific">Coleophoma cylindrospora</name>
    <dbReference type="NCBI Taxonomy" id="1849047"/>
    <lineage>
        <taxon>Eukaryota</taxon>
        <taxon>Fungi</taxon>
        <taxon>Dikarya</taxon>
        <taxon>Ascomycota</taxon>
        <taxon>Pezizomycotina</taxon>
        <taxon>Leotiomycetes</taxon>
        <taxon>Helotiales</taxon>
        <taxon>Dermateaceae</taxon>
        <taxon>Coleophoma</taxon>
    </lineage>
</organism>
<name>A0A3D8S1K8_9HELO</name>
<protein>
    <recommendedName>
        <fullName evidence="6">Mannose-6-phosphate isomerase</fullName>
    </recommendedName>
</protein>
<dbReference type="AlphaFoldDB" id="A0A3D8S1K8"/>
<dbReference type="GO" id="GO:0046872">
    <property type="term" value="F:metal ion binding"/>
    <property type="evidence" value="ECO:0007669"/>
    <property type="project" value="UniProtKB-KW"/>
</dbReference>
<dbReference type="GO" id="GO:0005975">
    <property type="term" value="P:carbohydrate metabolic process"/>
    <property type="evidence" value="ECO:0007669"/>
    <property type="project" value="InterPro"/>
</dbReference>
<dbReference type="PANTHER" id="PTHR42742:SF3">
    <property type="entry name" value="FRUCTOKINASE"/>
    <property type="match status" value="1"/>
</dbReference>
<feature type="compositionally biased region" description="Polar residues" evidence="3">
    <location>
        <begin position="20"/>
        <end position="34"/>
    </location>
</feature>
<dbReference type="GO" id="GO:0004476">
    <property type="term" value="F:mannose-6-phosphate isomerase activity"/>
    <property type="evidence" value="ECO:0007669"/>
    <property type="project" value="InterPro"/>
</dbReference>
<dbReference type="PIRSF" id="PIRSF036894">
    <property type="entry name" value="PMI_Firm_short"/>
    <property type="match status" value="1"/>
</dbReference>
<dbReference type="InterPro" id="IPR014710">
    <property type="entry name" value="RmlC-like_jellyroll"/>
</dbReference>
<dbReference type="STRING" id="1849047.A0A3D8S1K8"/>
<dbReference type="PANTHER" id="PTHR42742">
    <property type="entry name" value="TRANSCRIPTIONAL REPRESSOR MPRA"/>
    <property type="match status" value="1"/>
</dbReference>
<keyword evidence="2" id="KW-0862">Zinc</keyword>
<accession>A0A3D8S1K8</accession>
<evidence type="ECO:0008006" key="6">
    <source>
        <dbReference type="Google" id="ProtNLM"/>
    </source>
</evidence>
<dbReference type="SUPFAM" id="SSF51182">
    <property type="entry name" value="RmlC-like cupins"/>
    <property type="match status" value="1"/>
</dbReference>
<comment type="caution">
    <text evidence="4">The sequence shown here is derived from an EMBL/GenBank/DDBJ whole genome shotgun (WGS) entry which is preliminary data.</text>
</comment>
<dbReference type="Gene3D" id="2.60.120.10">
    <property type="entry name" value="Jelly Rolls"/>
    <property type="match status" value="2"/>
</dbReference>
<sequence>MDPIKLPSNQPTTFYKGGDQISNFRNAPKNSNPLKSEDWIASCTHGHGAETMGQSKLPDGRFLKDEIEANPEQWLGPEHIKDWGVDTKLLVKLIDPGQRLPIHAHPHRDWATVHLGTKHGKAEAWYILTPGEVFVGLKKDITAKEILPLVENQEIDTMLSMLHRIPVKTNQTVYVPAGTLHAIGKGVMVAEVQEPEDLSILLEWRDFEIDGAKEGHLGLGFEKALSGVDLTKRTESEVASLVSGEDKYGSVLVQESNEYFILERLKIASEEQCRPGFAILITLAGKLEMEYRDGKTKSVEKGETVVIPYAAGNFVLRGAGEVLIARPPPK</sequence>
<proteinExistence type="predicted"/>
<dbReference type="CDD" id="cd07010">
    <property type="entry name" value="cupin_PMI_type_I_N_bac"/>
    <property type="match status" value="1"/>
</dbReference>
<gene>
    <name evidence="4" type="ORF">BP6252_04609</name>
</gene>
<dbReference type="OrthoDB" id="3452273at2759"/>
<dbReference type="InterPro" id="IPR011051">
    <property type="entry name" value="RmlC_Cupin_sf"/>
</dbReference>
<dbReference type="EMBL" id="PDLM01000004">
    <property type="protein sequence ID" value="RDW79971.1"/>
    <property type="molecule type" value="Genomic_DNA"/>
</dbReference>
<evidence type="ECO:0000256" key="3">
    <source>
        <dbReference type="SAM" id="MobiDB-lite"/>
    </source>
</evidence>
<dbReference type="Proteomes" id="UP000256645">
    <property type="component" value="Unassembled WGS sequence"/>
</dbReference>
<evidence type="ECO:0000313" key="5">
    <source>
        <dbReference type="Proteomes" id="UP000256645"/>
    </source>
</evidence>
<evidence type="ECO:0000256" key="1">
    <source>
        <dbReference type="ARBA" id="ARBA00022723"/>
    </source>
</evidence>
<feature type="region of interest" description="Disordered" evidence="3">
    <location>
        <begin position="1"/>
        <end position="35"/>
    </location>
</feature>
<evidence type="ECO:0000313" key="4">
    <source>
        <dbReference type="EMBL" id="RDW79971.1"/>
    </source>
</evidence>
<reference evidence="4 5" key="1">
    <citation type="journal article" date="2018" name="IMA Fungus">
        <title>IMA Genome-F 9: Draft genome sequence of Annulohypoxylon stygium, Aspergillus mulundensis, Berkeleyomyces basicola (syn. Thielaviopsis basicola), Ceratocystis smalleyi, two Cercospora beticola strains, Coleophoma cylindrospora, Fusarium fracticaudum, Phialophora cf. hyalina, and Morchella septimelata.</title>
        <authorList>
            <person name="Wingfield B.D."/>
            <person name="Bills G.F."/>
            <person name="Dong Y."/>
            <person name="Huang W."/>
            <person name="Nel W.J."/>
            <person name="Swalarsk-Parry B.S."/>
            <person name="Vaghefi N."/>
            <person name="Wilken P.M."/>
            <person name="An Z."/>
            <person name="de Beer Z.W."/>
            <person name="De Vos L."/>
            <person name="Chen L."/>
            <person name="Duong T.A."/>
            <person name="Gao Y."/>
            <person name="Hammerbacher A."/>
            <person name="Kikkert J.R."/>
            <person name="Li Y."/>
            <person name="Li H."/>
            <person name="Li K."/>
            <person name="Li Q."/>
            <person name="Liu X."/>
            <person name="Ma X."/>
            <person name="Naidoo K."/>
            <person name="Pethybridge S.J."/>
            <person name="Sun J."/>
            <person name="Steenkamp E.T."/>
            <person name="van der Nest M.A."/>
            <person name="van Wyk S."/>
            <person name="Wingfield M.J."/>
            <person name="Xiong C."/>
            <person name="Yue Q."/>
            <person name="Zhang X."/>
        </authorList>
    </citation>
    <scope>NUCLEOTIDE SEQUENCE [LARGE SCALE GENOMIC DNA]</scope>
    <source>
        <strain evidence="4 5">BP6252</strain>
    </source>
</reference>
<dbReference type="InterPro" id="IPR014628">
    <property type="entry name" value="Man6P_isomerase_Firm_short"/>
</dbReference>